<evidence type="ECO:0008006" key="5">
    <source>
        <dbReference type="Google" id="ProtNLM"/>
    </source>
</evidence>
<protein>
    <recommendedName>
        <fullName evidence="5">Acyltransferase</fullName>
    </recommendedName>
</protein>
<gene>
    <name evidence="3" type="ORF">GCM10010517_05410</name>
</gene>
<dbReference type="CDD" id="cd04647">
    <property type="entry name" value="LbH_MAT_like"/>
    <property type="match status" value="1"/>
</dbReference>
<keyword evidence="2" id="KW-0677">Repeat</keyword>
<sequence>MMRVRNLLLSARGRLGVNSAGSRVLVERGTRIRLHPSARLALGGRLFLGGCAPQGDPFGERVIATRRTTVFLGAGATLVTGGDVFCKSGVQLSIAQDAEVRIGAGSMINRDSELLCTTSVTIGADTMISWRVSIMDNDGHIVRRAGEWSGLCAPIVIGDRVLVGGDVRIHKGVTIGDGAVVAAGSLVNRDVPAGALVAGSPAKVVGEVEEWI</sequence>
<evidence type="ECO:0000256" key="1">
    <source>
        <dbReference type="ARBA" id="ARBA00022679"/>
    </source>
</evidence>
<evidence type="ECO:0000313" key="4">
    <source>
        <dbReference type="Proteomes" id="UP001500831"/>
    </source>
</evidence>
<dbReference type="InterPro" id="IPR011004">
    <property type="entry name" value="Trimer_LpxA-like_sf"/>
</dbReference>
<comment type="caution">
    <text evidence="3">The sequence shown here is derived from an EMBL/GenBank/DDBJ whole genome shotgun (WGS) entry which is preliminary data.</text>
</comment>
<evidence type="ECO:0000313" key="3">
    <source>
        <dbReference type="EMBL" id="GAA2848206.1"/>
    </source>
</evidence>
<evidence type="ECO:0000256" key="2">
    <source>
        <dbReference type="ARBA" id="ARBA00022737"/>
    </source>
</evidence>
<accession>A0ABN3VS80</accession>
<reference evidence="3 4" key="1">
    <citation type="journal article" date="2019" name="Int. J. Syst. Evol. Microbiol.">
        <title>The Global Catalogue of Microorganisms (GCM) 10K type strain sequencing project: providing services to taxonomists for standard genome sequencing and annotation.</title>
        <authorList>
            <consortium name="The Broad Institute Genomics Platform"/>
            <consortium name="The Broad Institute Genome Sequencing Center for Infectious Disease"/>
            <person name="Wu L."/>
            <person name="Ma J."/>
        </authorList>
    </citation>
    <scope>NUCLEOTIDE SEQUENCE [LARGE SCALE GENOMIC DNA]</scope>
    <source>
        <strain evidence="3 4">JCM 6242</strain>
    </source>
</reference>
<dbReference type="Proteomes" id="UP001500831">
    <property type="component" value="Unassembled WGS sequence"/>
</dbReference>
<proteinExistence type="predicted"/>
<dbReference type="SUPFAM" id="SSF51161">
    <property type="entry name" value="Trimeric LpxA-like enzymes"/>
    <property type="match status" value="1"/>
</dbReference>
<keyword evidence="1" id="KW-0808">Transferase</keyword>
<dbReference type="InterPro" id="IPR001451">
    <property type="entry name" value="Hexapep"/>
</dbReference>
<dbReference type="InterPro" id="IPR051159">
    <property type="entry name" value="Hexapeptide_acetyltransf"/>
</dbReference>
<dbReference type="Gene3D" id="2.160.10.10">
    <property type="entry name" value="Hexapeptide repeat proteins"/>
    <property type="match status" value="1"/>
</dbReference>
<keyword evidence="4" id="KW-1185">Reference proteome</keyword>
<dbReference type="Pfam" id="PF14602">
    <property type="entry name" value="Hexapep_2"/>
    <property type="match status" value="1"/>
</dbReference>
<dbReference type="InterPro" id="IPR018357">
    <property type="entry name" value="Hexapep_transf_CS"/>
</dbReference>
<dbReference type="PROSITE" id="PS00101">
    <property type="entry name" value="HEXAPEP_TRANSFERASES"/>
    <property type="match status" value="1"/>
</dbReference>
<dbReference type="PANTHER" id="PTHR23416">
    <property type="entry name" value="SIALIC ACID SYNTHASE-RELATED"/>
    <property type="match status" value="1"/>
</dbReference>
<organism evidence="3 4">
    <name type="scientific">Streptosporangium fragile</name>
    <dbReference type="NCBI Taxonomy" id="46186"/>
    <lineage>
        <taxon>Bacteria</taxon>
        <taxon>Bacillati</taxon>
        <taxon>Actinomycetota</taxon>
        <taxon>Actinomycetes</taxon>
        <taxon>Streptosporangiales</taxon>
        <taxon>Streptosporangiaceae</taxon>
        <taxon>Streptosporangium</taxon>
    </lineage>
</organism>
<dbReference type="EMBL" id="BAAAVI010000002">
    <property type="protein sequence ID" value="GAA2848206.1"/>
    <property type="molecule type" value="Genomic_DNA"/>
</dbReference>
<name>A0ABN3VS80_9ACTN</name>